<proteinExistence type="predicted"/>
<dbReference type="Proteomes" id="UP000007431">
    <property type="component" value="Unassembled WGS sequence"/>
</dbReference>
<evidence type="ECO:0000313" key="2">
    <source>
        <dbReference type="EMBL" id="EFI92566.1"/>
    </source>
</evidence>
<evidence type="ECO:0000313" key="3">
    <source>
        <dbReference type="Proteomes" id="UP000007431"/>
    </source>
</evidence>
<reference evidence="2 3" key="1">
    <citation type="journal article" date="2010" name="Nat. Biotechnol.">
        <title>Genome sequence of the model mushroom Schizophyllum commune.</title>
        <authorList>
            <person name="Ohm R.A."/>
            <person name="de Jong J.F."/>
            <person name="Lugones L.G."/>
            <person name="Aerts A."/>
            <person name="Kothe E."/>
            <person name="Stajich J.E."/>
            <person name="de Vries R.P."/>
            <person name="Record E."/>
            <person name="Levasseur A."/>
            <person name="Baker S.E."/>
            <person name="Bartholomew K.A."/>
            <person name="Coutinho P.M."/>
            <person name="Erdmann S."/>
            <person name="Fowler T.J."/>
            <person name="Gathman A.C."/>
            <person name="Lombard V."/>
            <person name="Henrissat B."/>
            <person name="Knabe N."/>
            <person name="Kuees U."/>
            <person name="Lilly W.W."/>
            <person name="Lindquist E."/>
            <person name="Lucas S."/>
            <person name="Magnuson J.K."/>
            <person name="Piumi F."/>
            <person name="Raudaskoski M."/>
            <person name="Salamov A."/>
            <person name="Schmutz J."/>
            <person name="Schwarze F.W.M.R."/>
            <person name="vanKuyk P.A."/>
            <person name="Horton J.S."/>
            <person name="Grigoriev I.V."/>
            <person name="Woesten H.A.B."/>
        </authorList>
    </citation>
    <scope>NUCLEOTIDE SEQUENCE [LARGE SCALE GENOMIC DNA]</scope>
    <source>
        <strain evidence="3">H4-8 / FGSC 9210</strain>
    </source>
</reference>
<name>D8QGW1_SCHCM</name>
<accession>D8QGW1</accession>
<evidence type="ECO:0000256" key="1">
    <source>
        <dbReference type="SAM" id="MobiDB-lite"/>
    </source>
</evidence>
<gene>
    <name evidence="2" type="ORF">SCHCODRAFT_113106</name>
</gene>
<dbReference type="RefSeq" id="XP_003027469.1">
    <property type="nucleotide sequence ID" value="XM_003027423.1"/>
</dbReference>
<dbReference type="GeneID" id="9597887"/>
<sequence>MLGATRGDIEPPFEAHDCLLAQSRSFNVEQLKPHQLAHAMEHVACAHLARRRASIAAEVIVQMSPSASSRRKIRKSTRTVLGSAREPLLNATAVGEGGGGGGQRSALPPAGTTFEPGNPTHRRHLRRFPCFLYEPGVAVGDEEEGAAANTPATFGRFSILRNPQIDVKCAEVRASSTR</sequence>
<dbReference type="KEGG" id="scm:SCHCO_01105168"/>
<protein>
    <submittedName>
        <fullName evidence="2">Uncharacterized protein</fullName>
    </submittedName>
</protein>
<dbReference type="EMBL" id="GL377312">
    <property type="protein sequence ID" value="EFI92566.1"/>
    <property type="molecule type" value="Genomic_DNA"/>
</dbReference>
<dbReference type="VEuPathDB" id="FungiDB:SCHCODRAFT_01105168"/>
<keyword evidence="3" id="KW-1185">Reference proteome</keyword>
<dbReference type="InParanoid" id="D8QGW1"/>
<dbReference type="AlphaFoldDB" id="D8QGW1"/>
<feature type="region of interest" description="Disordered" evidence="1">
    <location>
        <begin position="91"/>
        <end position="121"/>
    </location>
</feature>
<organism evidence="3">
    <name type="scientific">Schizophyllum commune (strain H4-8 / FGSC 9210)</name>
    <name type="common">Split gill fungus</name>
    <dbReference type="NCBI Taxonomy" id="578458"/>
    <lineage>
        <taxon>Eukaryota</taxon>
        <taxon>Fungi</taxon>
        <taxon>Dikarya</taxon>
        <taxon>Basidiomycota</taxon>
        <taxon>Agaricomycotina</taxon>
        <taxon>Agaricomycetes</taxon>
        <taxon>Agaricomycetidae</taxon>
        <taxon>Agaricales</taxon>
        <taxon>Schizophyllaceae</taxon>
        <taxon>Schizophyllum</taxon>
    </lineage>
</organism>
<dbReference type="HOGENOM" id="CLU_1511429_0_0_1"/>
<feature type="non-terminal residue" evidence="2">
    <location>
        <position position="178"/>
    </location>
</feature>